<sequence length="198" mass="21872">MEKCSFIIPFQLDSKTNVSSGDDLSKERGGRQIAVLGITDSLNARSRGEKEAKLVLVEMPTQRSELDSESAVARGMANASTENVEPTQLSEAVSLNDYILRAAAENVVIHPGLVKMKGNIDQSTFRVKTKDEIMELEEAMQSDRNSEHEKGQQQTKALATSKPAPAIKWGDTKSVLFETTSQLTFDDDEIIDEPDLYH</sequence>
<comment type="caution">
    <text evidence="2">The sequence shown here is derived from an EMBL/GenBank/DDBJ whole genome shotgun (WGS) entry which is preliminary data.</text>
</comment>
<dbReference type="AlphaFoldDB" id="A0AA36M650"/>
<name>A0AA36M650_CYLNA</name>
<evidence type="ECO:0000313" key="3">
    <source>
        <dbReference type="Proteomes" id="UP001176961"/>
    </source>
</evidence>
<dbReference type="Proteomes" id="UP001176961">
    <property type="component" value="Unassembled WGS sequence"/>
</dbReference>
<gene>
    <name evidence="2" type="ORF">CYNAS_LOCUS11431</name>
</gene>
<proteinExistence type="predicted"/>
<accession>A0AA36M650</accession>
<organism evidence="2 3">
    <name type="scientific">Cylicocyclus nassatus</name>
    <name type="common">Nematode worm</name>
    <dbReference type="NCBI Taxonomy" id="53992"/>
    <lineage>
        <taxon>Eukaryota</taxon>
        <taxon>Metazoa</taxon>
        <taxon>Ecdysozoa</taxon>
        <taxon>Nematoda</taxon>
        <taxon>Chromadorea</taxon>
        <taxon>Rhabditida</taxon>
        <taxon>Rhabditina</taxon>
        <taxon>Rhabditomorpha</taxon>
        <taxon>Strongyloidea</taxon>
        <taxon>Strongylidae</taxon>
        <taxon>Cylicocyclus</taxon>
    </lineage>
</organism>
<keyword evidence="3" id="KW-1185">Reference proteome</keyword>
<evidence type="ECO:0000313" key="2">
    <source>
        <dbReference type="EMBL" id="CAJ0599448.1"/>
    </source>
</evidence>
<reference evidence="2" key="1">
    <citation type="submission" date="2023-07" db="EMBL/GenBank/DDBJ databases">
        <authorList>
            <consortium name="CYATHOMIX"/>
        </authorList>
    </citation>
    <scope>NUCLEOTIDE SEQUENCE</scope>
    <source>
        <strain evidence="2">N/A</strain>
    </source>
</reference>
<feature type="region of interest" description="Disordered" evidence="1">
    <location>
        <begin position="139"/>
        <end position="165"/>
    </location>
</feature>
<dbReference type="EMBL" id="CATQJL010000223">
    <property type="protein sequence ID" value="CAJ0599448.1"/>
    <property type="molecule type" value="Genomic_DNA"/>
</dbReference>
<protein>
    <submittedName>
        <fullName evidence="2">Uncharacterized protein</fullName>
    </submittedName>
</protein>
<evidence type="ECO:0000256" key="1">
    <source>
        <dbReference type="SAM" id="MobiDB-lite"/>
    </source>
</evidence>